<dbReference type="InterPro" id="IPR010918">
    <property type="entry name" value="PurM-like_C_dom"/>
</dbReference>
<dbReference type="SUPFAM" id="SSF56042">
    <property type="entry name" value="PurM C-terminal domain-like"/>
    <property type="match status" value="1"/>
</dbReference>
<dbReference type="Gene3D" id="3.90.650.10">
    <property type="entry name" value="PurM-like C-terminal domain"/>
    <property type="match status" value="1"/>
</dbReference>
<dbReference type="EMBL" id="JAMXMC010000019">
    <property type="protein sequence ID" value="MCO5979276.1"/>
    <property type="molecule type" value="Genomic_DNA"/>
</dbReference>
<dbReference type="InterPro" id="IPR036921">
    <property type="entry name" value="PurM-like_N_sf"/>
</dbReference>
<dbReference type="Gene3D" id="3.30.1330.10">
    <property type="entry name" value="PurM-like, N-terminal domain"/>
    <property type="match status" value="1"/>
</dbReference>
<dbReference type="PANTHER" id="PTHR30303">
    <property type="entry name" value="HYDROGENASE ISOENZYMES FORMATION PROTEIN HYPE"/>
    <property type="match status" value="1"/>
</dbReference>
<evidence type="ECO:0000313" key="5">
    <source>
        <dbReference type="Proteomes" id="UP001204851"/>
    </source>
</evidence>
<dbReference type="InterPro" id="IPR036676">
    <property type="entry name" value="PurM-like_C_sf"/>
</dbReference>
<feature type="domain" description="PurM-like N-terminal" evidence="2">
    <location>
        <begin position="49"/>
        <end position="162"/>
    </location>
</feature>
<dbReference type="PIRSF" id="PIRSF005644">
    <property type="entry name" value="Hdrgns_mtr_HypE"/>
    <property type="match status" value="1"/>
</dbReference>
<keyword evidence="5" id="KW-1185">Reference proteome</keyword>
<evidence type="ECO:0000259" key="3">
    <source>
        <dbReference type="Pfam" id="PF02769"/>
    </source>
</evidence>
<dbReference type="RefSeq" id="WP_252772224.1">
    <property type="nucleotide sequence ID" value="NZ_JAMXMC010000019.1"/>
</dbReference>
<accession>A0ABT1BSU6</accession>
<name>A0ABT1BSU6_9BURK</name>
<gene>
    <name evidence="4" type="primary">hypE</name>
    <name evidence="4" type="ORF">M0L44_21460</name>
</gene>
<dbReference type="InterPro" id="IPR011854">
    <property type="entry name" value="HypE"/>
</dbReference>
<evidence type="ECO:0000313" key="4">
    <source>
        <dbReference type="EMBL" id="MCO5979276.1"/>
    </source>
</evidence>
<dbReference type="PANTHER" id="PTHR30303:SF0">
    <property type="entry name" value="CARBAMOYL DEHYDRATASE HYPE"/>
    <property type="match status" value="1"/>
</dbReference>
<dbReference type="Pfam" id="PF02769">
    <property type="entry name" value="AIRS_C"/>
    <property type="match status" value="1"/>
</dbReference>
<dbReference type="CDD" id="cd02197">
    <property type="entry name" value="HypE"/>
    <property type="match status" value="1"/>
</dbReference>
<organism evidence="4 5">
    <name type="scientific">Ideonella oryzae</name>
    <dbReference type="NCBI Taxonomy" id="2937441"/>
    <lineage>
        <taxon>Bacteria</taxon>
        <taxon>Pseudomonadati</taxon>
        <taxon>Pseudomonadota</taxon>
        <taxon>Betaproteobacteria</taxon>
        <taxon>Burkholderiales</taxon>
        <taxon>Sphaerotilaceae</taxon>
        <taxon>Ideonella</taxon>
    </lineage>
</organism>
<dbReference type="InterPro" id="IPR016188">
    <property type="entry name" value="PurM-like_N"/>
</dbReference>
<dbReference type="Proteomes" id="UP001204851">
    <property type="component" value="Unassembled WGS sequence"/>
</dbReference>
<evidence type="ECO:0000256" key="1">
    <source>
        <dbReference type="ARBA" id="ARBA00006243"/>
    </source>
</evidence>
<protein>
    <submittedName>
        <fullName evidence="4">Hydrogenase expression/formation protein HypE</fullName>
    </submittedName>
</protein>
<evidence type="ECO:0000259" key="2">
    <source>
        <dbReference type="Pfam" id="PF00586"/>
    </source>
</evidence>
<feature type="domain" description="PurM-like C-terminal" evidence="3">
    <location>
        <begin position="175"/>
        <end position="328"/>
    </location>
</feature>
<comment type="caution">
    <text evidence="4">The sequence shown here is derived from an EMBL/GenBank/DDBJ whole genome shotgun (WGS) entry which is preliminary data.</text>
</comment>
<reference evidence="4 5" key="1">
    <citation type="submission" date="2022-06" db="EMBL/GenBank/DDBJ databases">
        <title>Ideonella sp. NS12-5 Genome sequencing and assembly.</title>
        <authorList>
            <person name="Jung Y."/>
        </authorList>
    </citation>
    <scope>NUCLEOTIDE SEQUENCE [LARGE SCALE GENOMIC DNA]</scope>
    <source>
        <strain evidence="4 5">NS12-5</strain>
    </source>
</reference>
<dbReference type="SUPFAM" id="SSF55326">
    <property type="entry name" value="PurM N-terminal domain-like"/>
    <property type="match status" value="1"/>
</dbReference>
<dbReference type="Pfam" id="PF00586">
    <property type="entry name" value="AIRS"/>
    <property type="match status" value="1"/>
</dbReference>
<comment type="similarity">
    <text evidence="1">Belongs to the HypE family.</text>
</comment>
<dbReference type="NCBIfam" id="TIGR02124">
    <property type="entry name" value="hypE"/>
    <property type="match status" value="1"/>
</dbReference>
<sequence length="351" mass="36711">MNKRTDYIRPLDFKQGRVDMNHGAGGRASLQLIEELFARVFDNPALREGNDGAVLDVPPGHRLVMATDGHVISPLFFPGGDIGCLSVHGTVNDMAMMGATPTALSASFILEEGFPLADLKRIVESMAAAAREAGVPIVTGDTKVVEQGHGDGVFISTTGLGLLPAGRNIGGANARPGDVVLVSGTLGDHGVAVLSQRESLAFDSEVVSDTAALHTLVAALLAAVPEGAVRTLRDPTRGGLATTLNEIARQSGVGMMLDEALLPILPQVDAACELLGLDVLYLANEGKLIAIVAPEVADAALATLRAHPLGAKAARIGTVQQDPHHFVQMRTRFGGQRVVDWLSGEPLPRIC</sequence>
<proteinExistence type="inferred from homology"/>